<protein>
    <submittedName>
        <fullName evidence="2">Uncharacterized protein</fullName>
    </submittedName>
</protein>
<evidence type="ECO:0000256" key="1">
    <source>
        <dbReference type="SAM" id="MobiDB-lite"/>
    </source>
</evidence>
<evidence type="ECO:0000313" key="3">
    <source>
        <dbReference type="Proteomes" id="UP000019373"/>
    </source>
</evidence>
<name>U1HRM7_ENDPU</name>
<proteinExistence type="predicted"/>
<reference evidence="3" key="1">
    <citation type="journal article" date="2014" name="BMC Genomics">
        <title>Genome characteristics reveal the impact of lichenization on lichen-forming fungus Endocarpon pusillum Hedwig (Verrucariales, Ascomycota).</title>
        <authorList>
            <person name="Wang Y.-Y."/>
            <person name="Liu B."/>
            <person name="Zhang X.-Y."/>
            <person name="Zhou Q.-M."/>
            <person name="Zhang T."/>
            <person name="Li H."/>
            <person name="Yu Y.-F."/>
            <person name="Zhang X.-L."/>
            <person name="Hao X.-Y."/>
            <person name="Wang M."/>
            <person name="Wang L."/>
            <person name="Wei J.-C."/>
        </authorList>
    </citation>
    <scope>NUCLEOTIDE SEQUENCE [LARGE SCALE GENOMIC DNA]</scope>
    <source>
        <strain evidence="3">Z07020 / HMAS-L-300199</strain>
    </source>
</reference>
<feature type="compositionally biased region" description="Acidic residues" evidence="1">
    <location>
        <begin position="221"/>
        <end position="231"/>
    </location>
</feature>
<evidence type="ECO:0000313" key="2">
    <source>
        <dbReference type="EMBL" id="ERF73140.1"/>
    </source>
</evidence>
<gene>
    <name evidence="2" type="ORF">EPUS_09158</name>
</gene>
<dbReference type="HOGENOM" id="CLU_1015732_0_0_1"/>
<dbReference type="EMBL" id="KE720974">
    <property type="protein sequence ID" value="ERF73140.1"/>
    <property type="molecule type" value="Genomic_DNA"/>
</dbReference>
<sequence length="274" mass="31068">MKKRFRTSGYKKDEVDILSDLCWIYIKSATAQELEDNCKKLIEELRPAEKKYIREIWVPKEERVHLLVLRDALSSTDQAYIDDEIAQNDRRILGLAQAAYEGRGVPVAYPLPVPKQKWVRKAAHGKANARGLTGAEIAARELNAREREQRLRERDQLAINMTRSASTQVQMPQFGPRDVADIAGQQDEILIRATPPPPPPEESVTRATPLPFEDSLSTPQQEEEEEEEEDPFVLPASTAPALLQTNARPKRSRGPTLDYKAMHEGKQNQPKRGK</sequence>
<dbReference type="Proteomes" id="UP000019373">
    <property type="component" value="Unassembled WGS sequence"/>
</dbReference>
<accession>U1HRM7</accession>
<organism evidence="2 3">
    <name type="scientific">Endocarpon pusillum (strain Z07020 / HMAS-L-300199)</name>
    <name type="common">Lichen-forming fungus</name>
    <dbReference type="NCBI Taxonomy" id="1263415"/>
    <lineage>
        <taxon>Eukaryota</taxon>
        <taxon>Fungi</taxon>
        <taxon>Dikarya</taxon>
        <taxon>Ascomycota</taxon>
        <taxon>Pezizomycotina</taxon>
        <taxon>Eurotiomycetes</taxon>
        <taxon>Chaetothyriomycetidae</taxon>
        <taxon>Verrucariales</taxon>
        <taxon>Verrucariaceae</taxon>
        <taxon>Endocarpon</taxon>
    </lineage>
</organism>
<dbReference type="RefSeq" id="XP_007801221.1">
    <property type="nucleotide sequence ID" value="XM_007803030.1"/>
</dbReference>
<dbReference type="AlphaFoldDB" id="U1HRM7"/>
<dbReference type="GeneID" id="19243991"/>
<feature type="region of interest" description="Disordered" evidence="1">
    <location>
        <begin position="191"/>
        <end position="274"/>
    </location>
</feature>
<keyword evidence="3" id="KW-1185">Reference proteome</keyword>